<evidence type="ECO:0000313" key="4">
    <source>
        <dbReference type="Proteomes" id="UP001428817"/>
    </source>
</evidence>
<dbReference type="Proteomes" id="UP001428817">
    <property type="component" value="Unassembled WGS sequence"/>
</dbReference>
<reference evidence="4" key="1">
    <citation type="journal article" date="2019" name="Int. J. Syst. Evol. Microbiol.">
        <title>The Global Catalogue of Microorganisms (GCM) 10K type strain sequencing project: providing services to taxonomists for standard genome sequencing and annotation.</title>
        <authorList>
            <consortium name="The Broad Institute Genomics Platform"/>
            <consortium name="The Broad Institute Genome Sequencing Center for Infectious Disease"/>
            <person name="Wu L."/>
            <person name="Ma J."/>
        </authorList>
    </citation>
    <scope>NUCLEOTIDE SEQUENCE [LARGE SCALE GENOMIC DNA]</scope>
    <source>
        <strain evidence="4">JCM 18303</strain>
    </source>
</reference>
<comment type="caution">
    <text evidence="3">The sequence shown here is derived from an EMBL/GenBank/DDBJ whole genome shotgun (WGS) entry which is preliminary data.</text>
</comment>
<evidence type="ECO:0008006" key="5">
    <source>
        <dbReference type="Google" id="ProtNLM"/>
    </source>
</evidence>
<feature type="transmembrane region" description="Helical" evidence="2">
    <location>
        <begin position="83"/>
        <end position="104"/>
    </location>
</feature>
<gene>
    <name evidence="3" type="ORF">GCM10023321_26170</name>
</gene>
<sequence length="246" mass="28256">MDLEALFATPVGTRLLRLRRGETATQPPTELILWKPGLDPKALFRASHFQCTTRMLRRVAIIVAIIPIISLIVALYFSSRADYFTGGIFFILTLFSFVAFLWFASHIQDRETADKEDCDNWLPSVRNKHYYSSRDRNEQVRPLIEALRKIQKSSAQGPGVISADMLSSLHEQVWVLVTSGCTTTADVAMLSSVVAEVEDKQREDTLRQLDEVRRRGEDAREMLRYQGEALIEQVRAFDEFMRNRDR</sequence>
<evidence type="ECO:0000313" key="3">
    <source>
        <dbReference type="EMBL" id="GAA5154405.1"/>
    </source>
</evidence>
<dbReference type="EMBL" id="BAABJP010000008">
    <property type="protein sequence ID" value="GAA5154405.1"/>
    <property type="molecule type" value="Genomic_DNA"/>
</dbReference>
<accession>A0ABP9Q5M8</accession>
<feature type="coiled-coil region" evidence="1">
    <location>
        <begin position="195"/>
        <end position="222"/>
    </location>
</feature>
<keyword evidence="2" id="KW-0472">Membrane</keyword>
<keyword evidence="2" id="KW-0812">Transmembrane</keyword>
<keyword evidence="4" id="KW-1185">Reference proteome</keyword>
<dbReference type="RefSeq" id="WP_185061590.1">
    <property type="nucleotide sequence ID" value="NZ_BAABJP010000008.1"/>
</dbReference>
<keyword evidence="1" id="KW-0175">Coiled coil</keyword>
<keyword evidence="2" id="KW-1133">Transmembrane helix</keyword>
<feature type="transmembrane region" description="Helical" evidence="2">
    <location>
        <begin position="59"/>
        <end position="77"/>
    </location>
</feature>
<name>A0ABP9Q5M8_9PSEU</name>
<organism evidence="3 4">
    <name type="scientific">Pseudonocardia eucalypti</name>
    <dbReference type="NCBI Taxonomy" id="648755"/>
    <lineage>
        <taxon>Bacteria</taxon>
        <taxon>Bacillati</taxon>
        <taxon>Actinomycetota</taxon>
        <taxon>Actinomycetes</taxon>
        <taxon>Pseudonocardiales</taxon>
        <taxon>Pseudonocardiaceae</taxon>
        <taxon>Pseudonocardia</taxon>
    </lineage>
</organism>
<evidence type="ECO:0000256" key="1">
    <source>
        <dbReference type="SAM" id="Coils"/>
    </source>
</evidence>
<protein>
    <recommendedName>
        <fullName evidence="5">Transmembrane protein</fullName>
    </recommendedName>
</protein>
<evidence type="ECO:0000256" key="2">
    <source>
        <dbReference type="SAM" id="Phobius"/>
    </source>
</evidence>
<proteinExistence type="predicted"/>